<organism evidence="1">
    <name type="scientific">bioreactor metagenome</name>
    <dbReference type="NCBI Taxonomy" id="1076179"/>
    <lineage>
        <taxon>unclassified sequences</taxon>
        <taxon>metagenomes</taxon>
        <taxon>ecological metagenomes</taxon>
    </lineage>
</organism>
<accession>A0A644WAR4</accession>
<dbReference type="AlphaFoldDB" id="A0A644WAR4"/>
<protein>
    <submittedName>
        <fullName evidence="1">Uncharacterized protein</fullName>
    </submittedName>
</protein>
<name>A0A644WAR4_9ZZZZ</name>
<comment type="caution">
    <text evidence="1">The sequence shown here is derived from an EMBL/GenBank/DDBJ whole genome shotgun (WGS) entry which is preliminary data.</text>
</comment>
<sequence length="114" mass="13225">MSVSKNTYVIYGYDLSMMRNVLLTEELCESKKYEEMVCCQRKGKIQLFDDPMNGDYLYAGFIVGEFDEYGGDECIKANASNAEMYHAMVDQQLEDWNIHIGVLPFELIVFNEYT</sequence>
<proteinExistence type="predicted"/>
<gene>
    <name evidence="1" type="ORF">SDC9_46824</name>
</gene>
<dbReference type="EMBL" id="VSSQ01000739">
    <property type="protein sequence ID" value="MPM00597.1"/>
    <property type="molecule type" value="Genomic_DNA"/>
</dbReference>
<reference evidence="1" key="1">
    <citation type="submission" date="2019-08" db="EMBL/GenBank/DDBJ databases">
        <authorList>
            <person name="Kucharzyk K."/>
            <person name="Murdoch R.W."/>
            <person name="Higgins S."/>
            <person name="Loffler F."/>
        </authorList>
    </citation>
    <scope>NUCLEOTIDE SEQUENCE</scope>
</reference>
<evidence type="ECO:0000313" key="1">
    <source>
        <dbReference type="EMBL" id="MPM00597.1"/>
    </source>
</evidence>